<dbReference type="GO" id="GO:0045277">
    <property type="term" value="C:respiratory chain complex IV"/>
    <property type="evidence" value="ECO:0007669"/>
    <property type="project" value="InterPro"/>
</dbReference>
<dbReference type="PROSITE" id="PS51359">
    <property type="entry name" value="COX5B_2"/>
    <property type="match status" value="1"/>
</dbReference>
<protein>
    <submittedName>
        <fullName evidence="3">Mitochondrial cytochrome c oxidase subunit Vb</fullName>
    </submittedName>
</protein>
<dbReference type="InterPro" id="IPR002124">
    <property type="entry name" value="Cyt_c_oxidase_su5b"/>
</dbReference>
<dbReference type="Gene3D" id="2.60.11.10">
    <property type="entry name" value="Cytochrome c oxidase, subunit Vb"/>
    <property type="match status" value="1"/>
</dbReference>
<feature type="binding site" evidence="1">
    <location>
        <position position="121"/>
    </location>
    <ligand>
        <name>Zn(2+)</name>
        <dbReference type="ChEBI" id="CHEBI:29105"/>
    </ligand>
</feature>
<dbReference type="Pfam" id="PF01215">
    <property type="entry name" value="COX5B"/>
    <property type="match status" value="1"/>
</dbReference>
<feature type="binding site" evidence="1">
    <location>
        <position position="101"/>
    </location>
    <ligand>
        <name>Zn(2+)</name>
        <dbReference type="ChEBI" id="CHEBI:29105"/>
    </ligand>
</feature>
<evidence type="ECO:0000313" key="3">
    <source>
        <dbReference type="WBParaSite" id="ACRNAN_scaffold3640.g17006.t1"/>
    </source>
</evidence>
<evidence type="ECO:0000313" key="2">
    <source>
        <dbReference type="Proteomes" id="UP000887540"/>
    </source>
</evidence>
<name>A0A914DS51_9BILA</name>
<proteinExistence type="predicted"/>
<keyword evidence="1" id="KW-0862">Zinc</keyword>
<sequence length="136" mass="16204">MLSNSMRIFCRKFLHCRLIIPSSSLINQRNYASEWDAEDWGMNYPDTRDFANEREKFRIQKRMNGMERYDTQILYRDRDATEVNPNIIPTHGDTRVFGCICDTDMNYIVWHKAKKGELGRCECGYWFKVVDADEDD</sequence>
<reference evidence="3" key="1">
    <citation type="submission" date="2022-11" db="UniProtKB">
        <authorList>
            <consortium name="WormBaseParasite"/>
        </authorList>
    </citation>
    <scope>IDENTIFICATION</scope>
</reference>
<accession>A0A914DS51</accession>
<keyword evidence="1" id="KW-0479">Metal-binding</keyword>
<dbReference type="WBParaSite" id="ACRNAN_scaffold3640.g17006.t1">
    <property type="protein sequence ID" value="ACRNAN_scaffold3640.g17006.t1"/>
    <property type="gene ID" value="ACRNAN_scaffold3640.g17006"/>
</dbReference>
<dbReference type="Proteomes" id="UP000887540">
    <property type="component" value="Unplaced"/>
</dbReference>
<keyword evidence="2" id="KW-1185">Reference proteome</keyword>
<dbReference type="GO" id="GO:0006123">
    <property type="term" value="P:mitochondrial electron transport, cytochrome c to oxygen"/>
    <property type="evidence" value="ECO:0007669"/>
    <property type="project" value="InterPro"/>
</dbReference>
<dbReference type="AlphaFoldDB" id="A0A914DS51"/>
<dbReference type="SUPFAM" id="SSF57802">
    <property type="entry name" value="Rubredoxin-like"/>
    <property type="match status" value="1"/>
</dbReference>
<feature type="binding site" evidence="1">
    <location>
        <position position="123"/>
    </location>
    <ligand>
        <name>Zn(2+)</name>
        <dbReference type="ChEBI" id="CHEBI:29105"/>
    </ligand>
</feature>
<feature type="binding site" evidence="1">
    <location>
        <position position="99"/>
    </location>
    <ligand>
        <name>Zn(2+)</name>
        <dbReference type="ChEBI" id="CHEBI:29105"/>
    </ligand>
</feature>
<dbReference type="InterPro" id="IPR036972">
    <property type="entry name" value="Cyt_c_oxidase_su5b_sf"/>
</dbReference>
<organism evidence="2 3">
    <name type="scientific">Acrobeloides nanus</name>
    <dbReference type="NCBI Taxonomy" id="290746"/>
    <lineage>
        <taxon>Eukaryota</taxon>
        <taxon>Metazoa</taxon>
        <taxon>Ecdysozoa</taxon>
        <taxon>Nematoda</taxon>
        <taxon>Chromadorea</taxon>
        <taxon>Rhabditida</taxon>
        <taxon>Tylenchina</taxon>
        <taxon>Cephalobomorpha</taxon>
        <taxon>Cephaloboidea</taxon>
        <taxon>Cephalobidae</taxon>
        <taxon>Acrobeloides</taxon>
    </lineage>
</organism>
<dbReference type="GO" id="GO:0005740">
    <property type="term" value="C:mitochondrial envelope"/>
    <property type="evidence" value="ECO:0007669"/>
    <property type="project" value="InterPro"/>
</dbReference>
<dbReference type="GO" id="GO:0046872">
    <property type="term" value="F:metal ion binding"/>
    <property type="evidence" value="ECO:0007669"/>
    <property type="project" value="UniProtKB-KW"/>
</dbReference>
<evidence type="ECO:0000256" key="1">
    <source>
        <dbReference type="PIRSR" id="PIRSR602124-1"/>
    </source>
</evidence>